<reference evidence="1" key="1">
    <citation type="submission" date="2021-10" db="EMBL/GenBank/DDBJ databases">
        <title>De novo Genome Assembly of Clathrus columnatus (Basidiomycota, Fungi) Using Illumina and Nanopore Sequence Data.</title>
        <authorList>
            <person name="Ogiso-Tanaka E."/>
            <person name="Itagaki H."/>
            <person name="Hosoya T."/>
            <person name="Hosaka K."/>
        </authorList>
    </citation>
    <scope>NUCLEOTIDE SEQUENCE</scope>
    <source>
        <strain evidence="1">MO-923</strain>
    </source>
</reference>
<dbReference type="EMBL" id="BPWL01000005">
    <property type="protein sequence ID" value="GJJ10220.1"/>
    <property type="molecule type" value="Genomic_DNA"/>
</dbReference>
<organism evidence="1 2">
    <name type="scientific">Clathrus columnatus</name>
    <dbReference type="NCBI Taxonomy" id="1419009"/>
    <lineage>
        <taxon>Eukaryota</taxon>
        <taxon>Fungi</taxon>
        <taxon>Dikarya</taxon>
        <taxon>Basidiomycota</taxon>
        <taxon>Agaricomycotina</taxon>
        <taxon>Agaricomycetes</taxon>
        <taxon>Phallomycetidae</taxon>
        <taxon>Phallales</taxon>
        <taxon>Clathraceae</taxon>
        <taxon>Clathrus</taxon>
    </lineage>
</organism>
<proteinExistence type="predicted"/>
<evidence type="ECO:0000313" key="1">
    <source>
        <dbReference type="EMBL" id="GJJ10220.1"/>
    </source>
</evidence>
<protein>
    <submittedName>
        <fullName evidence="1">Uncharacterized protein</fullName>
    </submittedName>
</protein>
<accession>A0AAV5ABC3</accession>
<keyword evidence="2" id="KW-1185">Reference proteome</keyword>
<name>A0AAV5ABC3_9AGAM</name>
<gene>
    <name evidence="1" type="ORF">Clacol_004446</name>
</gene>
<dbReference type="AlphaFoldDB" id="A0AAV5ABC3"/>
<comment type="caution">
    <text evidence="1">The sequence shown here is derived from an EMBL/GenBank/DDBJ whole genome shotgun (WGS) entry which is preliminary data.</text>
</comment>
<dbReference type="Proteomes" id="UP001050691">
    <property type="component" value="Unassembled WGS sequence"/>
</dbReference>
<evidence type="ECO:0000313" key="2">
    <source>
        <dbReference type="Proteomes" id="UP001050691"/>
    </source>
</evidence>
<sequence>MKAFLKCPFAFTTSPFPFNLDDYPISHESWCKLASDVHQWLVKTSPETETDEWQWAVNFFWICYVGASPRFPVATNSDIEWNPDIVPISGEFINTCSMLMVLGKYITREHGVQLIARLVEWMQVREKWIIEGVDIEEYWQRIAAHEVQMKFPPGKVEGGA</sequence>